<name>A0A4Q7MNS9_9BACT</name>
<reference evidence="2 3" key="1">
    <citation type="submission" date="2019-02" db="EMBL/GenBank/DDBJ databases">
        <title>Genomic Encyclopedia of Type Strains, Phase IV (KMG-IV): sequencing the most valuable type-strain genomes for metagenomic binning, comparative biology and taxonomic classification.</title>
        <authorList>
            <person name="Goeker M."/>
        </authorList>
    </citation>
    <scope>NUCLEOTIDE SEQUENCE [LARGE SCALE GENOMIC DNA]</scope>
    <source>
        <strain evidence="2 3">DSM 18116</strain>
    </source>
</reference>
<dbReference type="RefSeq" id="WP_130543599.1">
    <property type="nucleotide sequence ID" value="NZ_CP042431.1"/>
</dbReference>
<feature type="transmembrane region" description="Helical" evidence="1">
    <location>
        <begin position="81"/>
        <end position="99"/>
    </location>
</feature>
<feature type="transmembrane region" description="Helical" evidence="1">
    <location>
        <begin position="346"/>
        <end position="372"/>
    </location>
</feature>
<feature type="transmembrane region" description="Helical" evidence="1">
    <location>
        <begin position="237"/>
        <end position="261"/>
    </location>
</feature>
<accession>A0A4Q7MNS9</accession>
<protein>
    <recommendedName>
        <fullName evidence="4">NnrS protein</fullName>
    </recommendedName>
</protein>
<feature type="transmembrane region" description="Helical" evidence="1">
    <location>
        <begin position="273"/>
        <end position="292"/>
    </location>
</feature>
<feature type="transmembrane region" description="Helical" evidence="1">
    <location>
        <begin position="105"/>
        <end position="123"/>
    </location>
</feature>
<keyword evidence="1" id="KW-0812">Transmembrane</keyword>
<sequence>MQNFFNTWTRRALLNLLIVALAGTLLRCKIIWEIPVLDYKNLMHAHSHFAFSGWVSLALSVAIAGVMQLPEQRLRVYQQAFWFLLLSAFGMLLSFPFGGYNIVSIFFSTSSIFAGWYFAWINWKDLSTADLPITVINWFRSALVFYVISAAGPFFLAWLMASENLHQQWYIGSVYFFLHFQYNGWFAFAVIGLFLALLHRRGISFSAKAARIAFWLQCIACVPAFFLSALWMKLPPVLYWMAVLAAIAQLIALAVLLAGIIKCKKRILFSFDPIPLLLWGFALLAFCMKTIMQSLSVFPDLSYLAFGYRPVVIGYLHLILLGFITLFLLGFLLLQQYISSISSRPVIGIGCFVTGVVLNEFFLFVQALASIGGTHFSMAVWFLLFAALLMLCGISLLYISQLNNNFFKYGISSNKQREPAASTR</sequence>
<proteinExistence type="predicted"/>
<evidence type="ECO:0008006" key="4">
    <source>
        <dbReference type="Google" id="ProtNLM"/>
    </source>
</evidence>
<keyword evidence="3" id="KW-1185">Reference proteome</keyword>
<keyword evidence="1" id="KW-0472">Membrane</keyword>
<comment type="caution">
    <text evidence="2">The sequence shown here is derived from an EMBL/GenBank/DDBJ whole genome shotgun (WGS) entry which is preliminary data.</text>
</comment>
<organism evidence="2 3">
    <name type="scientific">Pseudobacter ginsenosidimutans</name>
    <dbReference type="NCBI Taxonomy" id="661488"/>
    <lineage>
        <taxon>Bacteria</taxon>
        <taxon>Pseudomonadati</taxon>
        <taxon>Bacteroidota</taxon>
        <taxon>Chitinophagia</taxon>
        <taxon>Chitinophagales</taxon>
        <taxon>Chitinophagaceae</taxon>
        <taxon>Pseudobacter</taxon>
    </lineage>
</organism>
<feature type="transmembrane region" description="Helical" evidence="1">
    <location>
        <begin position="212"/>
        <end position="231"/>
    </location>
</feature>
<dbReference type="OrthoDB" id="2827525at2"/>
<dbReference type="AlphaFoldDB" id="A0A4Q7MNS9"/>
<keyword evidence="1" id="KW-1133">Transmembrane helix</keyword>
<feature type="transmembrane region" description="Helical" evidence="1">
    <location>
        <begin position="182"/>
        <end position="200"/>
    </location>
</feature>
<feature type="transmembrane region" description="Helical" evidence="1">
    <location>
        <begin position="51"/>
        <end position="69"/>
    </location>
</feature>
<gene>
    <name evidence="2" type="ORF">EV199_5084</name>
</gene>
<dbReference type="EMBL" id="SGXA01000003">
    <property type="protein sequence ID" value="RZS69248.1"/>
    <property type="molecule type" value="Genomic_DNA"/>
</dbReference>
<dbReference type="Proteomes" id="UP000293874">
    <property type="component" value="Unassembled WGS sequence"/>
</dbReference>
<evidence type="ECO:0000313" key="2">
    <source>
        <dbReference type="EMBL" id="RZS69248.1"/>
    </source>
</evidence>
<feature type="transmembrane region" description="Helical" evidence="1">
    <location>
        <begin position="312"/>
        <end position="334"/>
    </location>
</feature>
<evidence type="ECO:0000313" key="3">
    <source>
        <dbReference type="Proteomes" id="UP000293874"/>
    </source>
</evidence>
<feature type="transmembrane region" description="Helical" evidence="1">
    <location>
        <begin position="143"/>
        <end position="162"/>
    </location>
</feature>
<evidence type="ECO:0000256" key="1">
    <source>
        <dbReference type="SAM" id="Phobius"/>
    </source>
</evidence>
<feature type="transmembrane region" description="Helical" evidence="1">
    <location>
        <begin position="378"/>
        <end position="399"/>
    </location>
</feature>